<dbReference type="RefSeq" id="WP_114289566.1">
    <property type="nucleotide sequence ID" value="NZ_JAAVMB010000001.1"/>
</dbReference>
<reference evidence="1 4" key="2">
    <citation type="submission" date="2020-03" db="EMBL/GenBank/DDBJ databases">
        <title>Bacterial samples isolated from urine from healthy bovine heifers (Gyr breed).</title>
        <authorList>
            <person name="Giannattasio-Ferraz S."/>
            <person name="Maskeri L."/>
            <person name="Penido A."/>
            <person name="Barbosa-Stancioli E.F."/>
            <person name="Putonti C."/>
        </authorList>
    </citation>
    <scope>NUCLEOTIDE SEQUENCE [LARGE SCALE GENOMIC DNA]</scope>
    <source>
        <strain evidence="1 4">UFMG-H7</strain>
    </source>
</reference>
<dbReference type="EMBL" id="NGJX01000005">
    <property type="protein sequence ID" value="RSU02248.1"/>
    <property type="molecule type" value="Genomic_DNA"/>
</dbReference>
<dbReference type="EMBL" id="JAAVMB010000001">
    <property type="protein sequence ID" value="NKC66886.1"/>
    <property type="molecule type" value="Genomic_DNA"/>
</dbReference>
<accession>A0A369AX49</accession>
<evidence type="ECO:0000313" key="2">
    <source>
        <dbReference type="EMBL" id="RSU02248.1"/>
    </source>
</evidence>
<protein>
    <submittedName>
        <fullName evidence="1">Uncharacterized protein</fullName>
    </submittedName>
</protein>
<reference evidence="2 3" key="1">
    <citation type="submission" date="2017-05" db="EMBL/GenBank/DDBJ databases">
        <title>Vagococcus spp. assemblies.</title>
        <authorList>
            <person name="Gulvik C.A."/>
        </authorList>
    </citation>
    <scope>NUCLEOTIDE SEQUENCE [LARGE SCALE GENOMIC DNA]</scope>
    <source>
        <strain evidence="2 3">NCFB 2497</strain>
    </source>
</reference>
<comment type="caution">
    <text evidence="1">The sequence shown here is derived from an EMBL/GenBank/DDBJ whole genome shotgun (WGS) entry which is preliminary data.</text>
</comment>
<sequence>MKKKTTLFVLLSLFLLLLALFIAPKLIELSIYQSKEIVSVNRTKNEPSKEKKLSSKLELVNREYRSSEEHYLEKEKLTVADKELRKLFSTLELPTQNIIPVFIEPVIYEGTVFWRGQFIIPEMPYFYGNYIIDDETEKIVQLSFHDYQPINEVNQKELIKKHLNYLGLEEKETKEHQGSYEVVLKDGEKVDFTFEKGMYYFNTSVVIDATEPQAIRRK</sequence>
<dbReference type="AlphaFoldDB" id="A0A369AX49"/>
<organism evidence="1 4">
    <name type="scientific">Vagococcus fluvialis</name>
    <dbReference type="NCBI Taxonomy" id="2738"/>
    <lineage>
        <taxon>Bacteria</taxon>
        <taxon>Bacillati</taxon>
        <taxon>Bacillota</taxon>
        <taxon>Bacilli</taxon>
        <taxon>Lactobacillales</taxon>
        <taxon>Enterococcaceae</taxon>
        <taxon>Vagococcus</taxon>
    </lineage>
</organism>
<name>A0A369AX49_9ENTE</name>
<evidence type="ECO:0000313" key="3">
    <source>
        <dbReference type="Proteomes" id="UP000288197"/>
    </source>
</evidence>
<proteinExistence type="predicted"/>
<evidence type="ECO:0000313" key="4">
    <source>
        <dbReference type="Proteomes" id="UP000521358"/>
    </source>
</evidence>
<dbReference type="GeneID" id="63146316"/>
<evidence type="ECO:0000313" key="1">
    <source>
        <dbReference type="EMBL" id="NKC66886.1"/>
    </source>
</evidence>
<keyword evidence="3" id="KW-1185">Reference proteome</keyword>
<dbReference type="Proteomes" id="UP000521358">
    <property type="component" value="Unassembled WGS sequence"/>
</dbReference>
<dbReference type="Proteomes" id="UP000288197">
    <property type="component" value="Unassembled WGS sequence"/>
</dbReference>
<gene>
    <name evidence="2" type="ORF">CBF32_06585</name>
    <name evidence="1" type="ORF">HED35_02180</name>
</gene>